<dbReference type="ExpressionAtlas" id="A0A3L6DDR2">
    <property type="expression patterns" value="baseline and differential"/>
</dbReference>
<dbReference type="GO" id="GO:0022857">
    <property type="term" value="F:transmembrane transporter activity"/>
    <property type="evidence" value="ECO:0007669"/>
    <property type="project" value="InterPro"/>
</dbReference>
<name>A0A3L6DDR2_MAIZE</name>
<keyword evidence="5 7" id="KW-0472">Membrane</keyword>
<evidence type="ECO:0000256" key="3">
    <source>
        <dbReference type="ARBA" id="ARBA00022692"/>
    </source>
</evidence>
<dbReference type="InterPro" id="IPR036259">
    <property type="entry name" value="MFS_trans_sf"/>
</dbReference>
<feature type="transmembrane region" description="Helical" evidence="7">
    <location>
        <begin position="245"/>
        <end position="269"/>
    </location>
</feature>
<evidence type="ECO:0000256" key="6">
    <source>
        <dbReference type="SAM" id="MobiDB-lite"/>
    </source>
</evidence>
<evidence type="ECO:0000313" key="8">
    <source>
        <dbReference type="EMBL" id="PWZ06766.1"/>
    </source>
</evidence>
<organism evidence="8 9">
    <name type="scientific">Zea mays</name>
    <name type="common">Maize</name>
    <dbReference type="NCBI Taxonomy" id="4577"/>
    <lineage>
        <taxon>Eukaryota</taxon>
        <taxon>Viridiplantae</taxon>
        <taxon>Streptophyta</taxon>
        <taxon>Embryophyta</taxon>
        <taxon>Tracheophyta</taxon>
        <taxon>Spermatophyta</taxon>
        <taxon>Magnoliopsida</taxon>
        <taxon>Liliopsida</taxon>
        <taxon>Poales</taxon>
        <taxon>Poaceae</taxon>
        <taxon>PACMAD clade</taxon>
        <taxon>Panicoideae</taxon>
        <taxon>Andropogonodae</taxon>
        <taxon>Andropogoneae</taxon>
        <taxon>Tripsacinae</taxon>
        <taxon>Zea</taxon>
    </lineage>
</organism>
<dbReference type="AlphaFoldDB" id="A0A3L6DDR2"/>
<evidence type="ECO:0000256" key="7">
    <source>
        <dbReference type="SAM" id="Phobius"/>
    </source>
</evidence>
<proteinExistence type="inferred from homology"/>
<comment type="similarity">
    <text evidence="2">Belongs to the major facilitator superfamily. Proton-dependent oligopeptide transporter (POT/PTR) (TC 2.A.17) family.</text>
</comment>
<dbReference type="Proteomes" id="UP000251960">
    <property type="component" value="Chromosome 9"/>
</dbReference>
<dbReference type="InterPro" id="IPR000109">
    <property type="entry name" value="POT_fam"/>
</dbReference>
<dbReference type="Pfam" id="PF00854">
    <property type="entry name" value="PTR2"/>
    <property type="match status" value="1"/>
</dbReference>
<dbReference type="GO" id="GO:0016020">
    <property type="term" value="C:membrane"/>
    <property type="evidence" value="ECO:0007669"/>
    <property type="project" value="UniProtKB-SubCell"/>
</dbReference>
<feature type="compositionally biased region" description="Acidic residues" evidence="6">
    <location>
        <begin position="48"/>
        <end position="57"/>
    </location>
</feature>
<dbReference type="SUPFAM" id="SSF103473">
    <property type="entry name" value="MFS general substrate transporter"/>
    <property type="match status" value="1"/>
</dbReference>
<dbReference type="EMBL" id="NCVQ01000010">
    <property type="protein sequence ID" value="PWZ06766.1"/>
    <property type="molecule type" value="Genomic_DNA"/>
</dbReference>
<accession>A0A3L6DDR2</accession>
<evidence type="ECO:0000256" key="5">
    <source>
        <dbReference type="ARBA" id="ARBA00023136"/>
    </source>
</evidence>
<feature type="transmembrane region" description="Helical" evidence="7">
    <location>
        <begin position="357"/>
        <end position="379"/>
    </location>
</feature>
<feature type="transmembrane region" description="Helical" evidence="7">
    <location>
        <begin position="207"/>
        <end position="225"/>
    </location>
</feature>
<keyword evidence="4 7" id="KW-1133">Transmembrane helix</keyword>
<sequence>MVALTTWALLGTRMPRSTLFFPLYLMSIGQGGYQPSLQAFGADQLSIGDDDDDDGDTEPGASSTPEEKAKVKSMFFRWWYFGMCSGSLLGNSTMSYVQDNLGWGLGFAIPCAVMALSVAAFFCCTPLYKRKVQVQQPKGAGIRPSPSSVFKSVLGASRKISLPPSRSSDDNGDAISELELQEKPLKTDEASESSSDEAAAAPGVAKVILGLLPIWAILLVFAVIFQQPMTFFTKQGMLMDHTIGVGSGSLVIPPAMLQSSITVSIILLVPMYDRMIVPLTNAVTGGSDGITVLQRIGVGMVPASMRTTGIGLYLSVFGVGGFLGASLITLLEMATARPGNARGWFSDEPREARIDNFYWFLALLCFVSFVVFTHLCKYYNDRSASGR</sequence>
<evidence type="ECO:0000256" key="4">
    <source>
        <dbReference type="ARBA" id="ARBA00022989"/>
    </source>
</evidence>
<feature type="transmembrane region" description="Helical" evidence="7">
    <location>
        <begin position="310"/>
        <end position="331"/>
    </location>
</feature>
<dbReference type="Gene3D" id="1.20.1250.20">
    <property type="entry name" value="MFS general substrate transporter like domains"/>
    <property type="match status" value="2"/>
</dbReference>
<reference evidence="8 9" key="1">
    <citation type="journal article" date="2018" name="Nat. Genet.">
        <title>Extensive intraspecific gene order and gene structural variations between Mo17 and other maize genomes.</title>
        <authorList>
            <person name="Sun S."/>
            <person name="Zhou Y."/>
            <person name="Chen J."/>
            <person name="Shi J."/>
            <person name="Zhao H."/>
            <person name="Zhao H."/>
            <person name="Song W."/>
            <person name="Zhang M."/>
            <person name="Cui Y."/>
            <person name="Dong X."/>
            <person name="Liu H."/>
            <person name="Ma X."/>
            <person name="Jiao Y."/>
            <person name="Wang B."/>
            <person name="Wei X."/>
            <person name="Stein J.C."/>
            <person name="Glaubitz J.C."/>
            <person name="Lu F."/>
            <person name="Yu G."/>
            <person name="Liang C."/>
            <person name="Fengler K."/>
            <person name="Li B."/>
            <person name="Rafalski A."/>
            <person name="Schnable P.S."/>
            <person name="Ware D.H."/>
            <person name="Buckler E.S."/>
            <person name="Lai J."/>
        </authorList>
    </citation>
    <scope>NUCLEOTIDE SEQUENCE [LARGE SCALE GENOMIC DNA]</scope>
    <source>
        <strain evidence="9">cv. Missouri 17</strain>
        <tissue evidence="8">Seedling</tissue>
    </source>
</reference>
<evidence type="ECO:0008006" key="10">
    <source>
        <dbReference type="Google" id="ProtNLM"/>
    </source>
</evidence>
<comment type="subcellular location">
    <subcellularLocation>
        <location evidence="1">Membrane</location>
        <topology evidence="1">Multi-pass membrane protein</topology>
    </subcellularLocation>
</comment>
<comment type="caution">
    <text evidence="8">The sequence shown here is derived from an EMBL/GenBank/DDBJ whole genome shotgun (WGS) entry which is preliminary data.</text>
</comment>
<evidence type="ECO:0000313" key="9">
    <source>
        <dbReference type="Proteomes" id="UP000251960"/>
    </source>
</evidence>
<protein>
    <recommendedName>
        <fullName evidence="10">Protein NRT1/ PTR FAMILY 5.8</fullName>
    </recommendedName>
</protein>
<feature type="region of interest" description="Disordered" evidence="6">
    <location>
        <begin position="48"/>
        <end position="67"/>
    </location>
</feature>
<evidence type="ECO:0000256" key="1">
    <source>
        <dbReference type="ARBA" id="ARBA00004141"/>
    </source>
</evidence>
<evidence type="ECO:0000256" key="2">
    <source>
        <dbReference type="ARBA" id="ARBA00005982"/>
    </source>
</evidence>
<gene>
    <name evidence="8" type="ORF">Zm00014a_024853</name>
</gene>
<dbReference type="PANTHER" id="PTHR11654">
    <property type="entry name" value="OLIGOPEPTIDE TRANSPORTER-RELATED"/>
    <property type="match status" value="1"/>
</dbReference>
<feature type="transmembrane region" description="Helical" evidence="7">
    <location>
        <begin position="78"/>
        <end position="97"/>
    </location>
</feature>
<keyword evidence="3 7" id="KW-0812">Transmembrane</keyword>
<feature type="transmembrane region" description="Helical" evidence="7">
    <location>
        <begin position="103"/>
        <end position="128"/>
    </location>
</feature>